<dbReference type="Proteomes" id="UP001066276">
    <property type="component" value="Chromosome 3_1"/>
</dbReference>
<gene>
    <name evidence="2" type="ORF">NDU88_005199</name>
</gene>
<accession>A0AAV7UL77</accession>
<proteinExistence type="predicted"/>
<evidence type="ECO:0000313" key="2">
    <source>
        <dbReference type="EMBL" id="KAJ1188438.1"/>
    </source>
</evidence>
<evidence type="ECO:0000313" key="3">
    <source>
        <dbReference type="Proteomes" id="UP001066276"/>
    </source>
</evidence>
<dbReference type="AlphaFoldDB" id="A0AAV7UL77"/>
<feature type="compositionally biased region" description="Polar residues" evidence="1">
    <location>
        <begin position="64"/>
        <end position="77"/>
    </location>
</feature>
<reference evidence="2" key="1">
    <citation type="journal article" date="2022" name="bioRxiv">
        <title>Sequencing and chromosome-scale assembly of the giantPleurodeles waltlgenome.</title>
        <authorList>
            <person name="Brown T."/>
            <person name="Elewa A."/>
            <person name="Iarovenko S."/>
            <person name="Subramanian E."/>
            <person name="Araus A.J."/>
            <person name="Petzold A."/>
            <person name="Susuki M."/>
            <person name="Suzuki K.-i.T."/>
            <person name="Hayashi T."/>
            <person name="Toyoda A."/>
            <person name="Oliveira C."/>
            <person name="Osipova E."/>
            <person name="Leigh N.D."/>
            <person name="Simon A."/>
            <person name="Yun M.H."/>
        </authorList>
    </citation>
    <scope>NUCLEOTIDE SEQUENCE</scope>
    <source>
        <strain evidence="2">20211129_DDA</strain>
        <tissue evidence="2">Liver</tissue>
    </source>
</reference>
<sequence>MTDTYNNFPMHPKRLHLHAVRGRARLPDMIFRQSGPEGEHPLLGPTAAPTMLLSDWRGSPPITARSTSSNPDTEPFI</sequence>
<name>A0AAV7UL77_PLEWA</name>
<protein>
    <submittedName>
        <fullName evidence="2">Uncharacterized protein</fullName>
    </submittedName>
</protein>
<dbReference type="EMBL" id="JANPWB010000005">
    <property type="protein sequence ID" value="KAJ1188438.1"/>
    <property type="molecule type" value="Genomic_DNA"/>
</dbReference>
<keyword evidence="3" id="KW-1185">Reference proteome</keyword>
<feature type="region of interest" description="Disordered" evidence="1">
    <location>
        <begin position="31"/>
        <end position="77"/>
    </location>
</feature>
<evidence type="ECO:0000256" key="1">
    <source>
        <dbReference type="SAM" id="MobiDB-lite"/>
    </source>
</evidence>
<organism evidence="2 3">
    <name type="scientific">Pleurodeles waltl</name>
    <name type="common">Iberian ribbed newt</name>
    <dbReference type="NCBI Taxonomy" id="8319"/>
    <lineage>
        <taxon>Eukaryota</taxon>
        <taxon>Metazoa</taxon>
        <taxon>Chordata</taxon>
        <taxon>Craniata</taxon>
        <taxon>Vertebrata</taxon>
        <taxon>Euteleostomi</taxon>
        <taxon>Amphibia</taxon>
        <taxon>Batrachia</taxon>
        <taxon>Caudata</taxon>
        <taxon>Salamandroidea</taxon>
        <taxon>Salamandridae</taxon>
        <taxon>Pleurodelinae</taxon>
        <taxon>Pleurodeles</taxon>
    </lineage>
</organism>
<comment type="caution">
    <text evidence="2">The sequence shown here is derived from an EMBL/GenBank/DDBJ whole genome shotgun (WGS) entry which is preliminary data.</text>
</comment>